<keyword evidence="4 9" id="KW-0256">Endoplasmic reticulum</keyword>
<evidence type="ECO:0000256" key="5">
    <source>
        <dbReference type="ARBA" id="ARBA00022968"/>
    </source>
</evidence>
<dbReference type="OrthoDB" id="10261524at2759"/>
<evidence type="ECO:0000256" key="8">
    <source>
        <dbReference type="ARBA" id="ARBA00045670"/>
    </source>
</evidence>
<feature type="transmembrane region" description="Helical" evidence="10">
    <location>
        <begin position="12"/>
        <end position="31"/>
    </location>
</feature>
<gene>
    <name evidence="11" type="ORF">SAPINGB_P005110</name>
</gene>
<dbReference type="PANTHER" id="PTHR12804:SF0">
    <property type="entry name" value="SIGNAL PEPTIDASE COMPLEX SUBUNIT 3"/>
    <property type="match status" value="1"/>
</dbReference>
<dbReference type="GeneID" id="43583925"/>
<keyword evidence="6 10" id="KW-1133">Transmembrane helix</keyword>
<dbReference type="Pfam" id="PF04573">
    <property type="entry name" value="SPC22"/>
    <property type="match status" value="1"/>
</dbReference>
<keyword evidence="5" id="KW-0735">Signal-anchor</keyword>
<evidence type="ECO:0000313" key="11">
    <source>
        <dbReference type="EMBL" id="VVT56501.1"/>
    </source>
</evidence>
<sequence length="186" mass="20977">MFSSFQRLQNAFGIYTTVILVVSVLISLISYTELYSAGAFSLRPTVLKVEPKTSVKFTRRSGAVNGKGKENAKITFDLSADLRPLFNWNTKQVFVYLEAEYNGGKSRPDISNSVTFWDKIITTKEKAVLDLKGQRSHYSVYDVQKSFNNNNATLKLGYNIQPWVGALIFGHLDLEGEPQFVFPSPY</sequence>
<dbReference type="EMBL" id="CABVLU010000004">
    <property type="protein sequence ID" value="VVT56501.1"/>
    <property type="molecule type" value="Genomic_DNA"/>
</dbReference>
<evidence type="ECO:0000256" key="9">
    <source>
        <dbReference type="PIRNR" id="PIRNR016089"/>
    </source>
</evidence>
<evidence type="ECO:0000256" key="1">
    <source>
        <dbReference type="ARBA" id="ARBA00004648"/>
    </source>
</evidence>
<dbReference type="GO" id="GO:0006465">
    <property type="term" value="P:signal peptide processing"/>
    <property type="evidence" value="ECO:0007669"/>
    <property type="project" value="UniProtKB-UniRule"/>
</dbReference>
<organism evidence="11 12">
    <name type="scientific">Magnusiomyces paraingens</name>
    <dbReference type="NCBI Taxonomy" id="2606893"/>
    <lineage>
        <taxon>Eukaryota</taxon>
        <taxon>Fungi</taxon>
        <taxon>Dikarya</taxon>
        <taxon>Ascomycota</taxon>
        <taxon>Saccharomycotina</taxon>
        <taxon>Dipodascomycetes</taxon>
        <taxon>Dipodascales</taxon>
        <taxon>Dipodascaceae</taxon>
        <taxon>Magnusiomyces</taxon>
    </lineage>
</organism>
<dbReference type="PIRSF" id="PIRSF016089">
    <property type="entry name" value="SPC22"/>
    <property type="match status" value="1"/>
</dbReference>
<evidence type="ECO:0000256" key="3">
    <source>
        <dbReference type="ARBA" id="ARBA00022692"/>
    </source>
</evidence>
<comment type="function">
    <text evidence="8">Essential component of the signal peptidase complex (SPC) which catalyzes the cleavage of N-terminal signal sequences from nascent proteins as they are translocated into the lumen of the endoplasmic reticulum. Essential for the SPC catalytic activity, possibly by stabilizing and positioning the active center of the complex close to the lumenal surface. Essential for viability.</text>
</comment>
<comment type="subcellular location">
    <subcellularLocation>
        <location evidence="1">Endoplasmic reticulum membrane</location>
        <topology evidence="1">Single-pass type II membrane protein</topology>
    </subcellularLocation>
</comment>
<protein>
    <recommendedName>
        <fullName evidence="9">Signal peptidase subunit 3</fullName>
    </recommendedName>
</protein>
<evidence type="ECO:0000256" key="6">
    <source>
        <dbReference type="ARBA" id="ARBA00022989"/>
    </source>
</evidence>
<comment type="similarity">
    <text evidence="2 9">Belongs to the SPCS3 family.</text>
</comment>
<dbReference type="GO" id="GO:0045047">
    <property type="term" value="P:protein targeting to ER"/>
    <property type="evidence" value="ECO:0007669"/>
    <property type="project" value="TreeGrafter"/>
</dbReference>
<keyword evidence="12" id="KW-1185">Reference proteome</keyword>
<dbReference type="GO" id="GO:0005787">
    <property type="term" value="C:signal peptidase complex"/>
    <property type="evidence" value="ECO:0007669"/>
    <property type="project" value="UniProtKB-UniRule"/>
</dbReference>
<keyword evidence="7 9" id="KW-0472">Membrane</keyword>
<evidence type="ECO:0000256" key="2">
    <source>
        <dbReference type="ARBA" id="ARBA00009289"/>
    </source>
</evidence>
<dbReference type="RefSeq" id="XP_031855716.1">
    <property type="nucleotide sequence ID" value="XM_031999825.1"/>
</dbReference>
<evidence type="ECO:0000256" key="4">
    <source>
        <dbReference type="ARBA" id="ARBA00022824"/>
    </source>
</evidence>
<accession>A0A5E8C3C1</accession>
<dbReference type="AlphaFoldDB" id="A0A5E8C3C1"/>
<dbReference type="Proteomes" id="UP000398389">
    <property type="component" value="Unassembled WGS sequence"/>
</dbReference>
<evidence type="ECO:0000256" key="7">
    <source>
        <dbReference type="ARBA" id="ARBA00023136"/>
    </source>
</evidence>
<dbReference type="InterPro" id="IPR007653">
    <property type="entry name" value="SPC3"/>
</dbReference>
<reference evidence="11 12" key="1">
    <citation type="submission" date="2019-09" db="EMBL/GenBank/DDBJ databases">
        <authorList>
            <person name="Brejova B."/>
        </authorList>
    </citation>
    <scope>NUCLEOTIDE SEQUENCE [LARGE SCALE GENOMIC DNA]</scope>
</reference>
<evidence type="ECO:0000256" key="10">
    <source>
        <dbReference type="SAM" id="Phobius"/>
    </source>
</evidence>
<dbReference type="PANTHER" id="PTHR12804">
    <property type="entry name" value="MICROSOMAL SIGNAL PEPTIDASE 23 KD SUBUNIT SPC22/23"/>
    <property type="match status" value="1"/>
</dbReference>
<evidence type="ECO:0000313" key="12">
    <source>
        <dbReference type="Proteomes" id="UP000398389"/>
    </source>
</evidence>
<proteinExistence type="inferred from homology"/>
<name>A0A5E8C3C1_9ASCO</name>
<keyword evidence="3 10" id="KW-0812">Transmembrane</keyword>